<feature type="domain" description="EB" evidence="2">
    <location>
        <begin position="155"/>
        <end position="220"/>
    </location>
</feature>
<dbReference type="InterPro" id="IPR009030">
    <property type="entry name" value="Growth_fac_rcpt_cys_sf"/>
</dbReference>
<proteinExistence type="predicted"/>
<feature type="region of interest" description="Disordered" evidence="1">
    <location>
        <begin position="1"/>
        <end position="72"/>
    </location>
</feature>
<evidence type="ECO:0000259" key="2">
    <source>
        <dbReference type="Pfam" id="PF01683"/>
    </source>
</evidence>
<dbReference type="AlphaFoldDB" id="A0A1I8ATH6"/>
<sequence length="309" mass="33265">MRAPTSRVRVVKHAPVDPSASTKRPVSVRLPRQCSERTPASPAMRSRFSRFGLRDRENSATRKSSAPKAPIATTASVAVREVTSPTLEDASNCPPSRVLPRRSPPPLRRQSRWDPSNPVAKGGSAREDPRKHAWMFKVLSRGPFSCDTPTGLCQCPVGHVAMGGQCVRPQTTTIPMTTSYVRAAARPGECSDDTQCGANSNCVVGRCKCRPGFQLKEGVCAPLENVSVSFSKPRVKGPPLRRPVTTTPRTLSALRTAPGAGVCPPGNEPLKDDGGRLVVCNGVEPNCPPRSYCYVTGVASEDYNCCKSW</sequence>
<dbReference type="InterPro" id="IPR006149">
    <property type="entry name" value="EB_dom"/>
</dbReference>
<accession>A0A1I8ATH6</accession>
<reference evidence="4" key="1">
    <citation type="submission" date="2016-11" db="UniProtKB">
        <authorList>
            <consortium name="WormBaseParasite"/>
        </authorList>
    </citation>
    <scope>IDENTIFICATION</scope>
</reference>
<organism evidence="3 4">
    <name type="scientific">Steinernema glaseri</name>
    <dbReference type="NCBI Taxonomy" id="37863"/>
    <lineage>
        <taxon>Eukaryota</taxon>
        <taxon>Metazoa</taxon>
        <taxon>Ecdysozoa</taxon>
        <taxon>Nematoda</taxon>
        <taxon>Chromadorea</taxon>
        <taxon>Rhabditida</taxon>
        <taxon>Tylenchina</taxon>
        <taxon>Panagrolaimomorpha</taxon>
        <taxon>Strongyloidoidea</taxon>
        <taxon>Steinernematidae</taxon>
        <taxon>Steinernema</taxon>
    </lineage>
</organism>
<protein>
    <submittedName>
        <fullName evidence="4">EB domain-containing protein</fullName>
    </submittedName>
</protein>
<evidence type="ECO:0000256" key="1">
    <source>
        <dbReference type="SAM" id="MobiDB-lite"/>
    </source>
</evidence>
<name>A0A1I8ATH6_9BILA</name>
<dbReference type="Proteomes" id="UP000095287">
    <property type="component" value="Unplaced"/>
</dbReference>
<dbReference type="SUPFAM" id="SSF57184">
    <property type="entry name" value="Growth factor receptor domain"/>
    <property type="match status" value="1"/>
</dbReference>
<dbReference type="Pfam" id="PF01683">
    <property type="entry name" value="EB"/>
    <property type="match status" value="1"/>
</dbReference>
<evidence type="ECO:0000313" key="3">
    <source>
        <dbReference type="Proteomes" id="UP000095287"/>
    </source>
</evidence>
<evidence type="ECO:0000313" key="4">
    <source>
        <dbReference type="WBParaSite" id="L893_g9054.t1"/>
    </source>
</evidence>
<feature type="region of interest" description="Disordered" evidence="1">
    <location>
        <begin position="84"/>
        <end position="128"/>
    </location>
</feature>
<keyword evidence="3" id="KW-1185">Reference proteome</keyword>
<dbReference type="WBParaSite" id="L893_g9054.t1">
    <property type="protein sequence ID" value="L893_g9054.t1"/>
    <property type="gene ID" value="L893_g9054"/>
</dbReference>